<dbReference type="SUPFAM" id="SSF48264">
    <property type="entry name" value="Cytochrome P450"/>
    <property type="match status" value="1"/>
</dbReference>
<dbReference type="GO" id="GO:0009820">
    <property type="term" value="P:alkaloid metabolic process"/>
    <property type="evidence" value="ECO:0007669"/>
    <property type="project" value="UniProtKB-ARBA"/>
</dbReference>
<evidence type="ECO:0000256" key="4">
    <source>
        <dbReference type="ARBA" id="ARBA00022692"/>
    </source>
</evidence>
<dbReference type="Proteomes" id="UP001454036">
    <property type="component" value="Unassembled WGS sequence"/>
</dbReference>
<keyword evidence="15" id="KW-1185">Reference proteome</keyword>
<dbReference type="GO" id="GO:0004497">
    <property type="term" value="F:monooxygenase activity"/>
    <property type="evidence" value="ECO:0007669"/>
    <property type="project" value="UniProtKB-KW"/>
</dbReference>
<organism evidence="14 15">
    <name type="scientific">Lithospermum erythrorhizon</name>
    <name type="common">Purple gromwell</name>
    <name type="synonym">Lithospermum officinale var. erythrorhizon</name>
    <dbReference type="NCBI Taxonomy" id="34254"/>
    <lineage>
        <taxon>Eukaryota</taxon>
        <taxon>Viridiplantae</taxon>
        <taxon>Streptophyta</taxon>
        <taxon>Embryophyta</taxon>
        <taxon>Tracheophyta</taxon>
        <taxon>Spermatophyta</taxon>
        <taxon>Magnoliopsida</taxon>
        <taxon>eudicotyledons</taxon>
        <taxon>Gunneridae</taxon>
        <taxon>Pentapetalae</taxon>
        <taxon>asterids</taxon>
        <taxon>lamiids</taxon>
        <taxon>Boraginales</taxon>
        <taxon>Boraginaceae</taxon>
        <taxon>Boraginoideae</taxon>
        <taxon>Lithospermeae</taxon>
        <taxon>Lithospermum</taxon>
    </lineage>
</organism>
<comment type="cofactor">
    <cofactor evidence="11">
        <name>heme</name>
        <dbReference type="ChEBI" id="CHEBI:30413"/>
    </cofactor>
</comment>
<evidence type="ECO:0000256" key="13">
    <source>
        <dbReference type="SAM" id="Phobius"/>
    </source>
</evidence>
<evidence type="ECO:0000256" key="2">
    <source>
        <dbReference type="ARBA" id="ARBA00010617"/>
    </source>
</evidence>
<evidence type="ECO:0000313" key="14">
    <source>
        <dbReference type="EMBL" id="GAA0148309.1"/>
    </source>
</evidence>
<dbReference type="InterPro" id="IPR050665">
    <property type="entry name" value="Cytochrome_P450_Monooxygen"/>
</dbReference>
<dbReference type="GO" id="GO:0009753">
    <property type="term" value="P:response to jasmonic acid"/>
    <property type="evidence" value="ECO:0007669"/>
    <property type="project" value="UniProtKB-ARBA"/>
</dbReference>
<dbReference type="PROSITE" id="PS00086">
    <property type="entry name" value="CYTOCHROME_P450"/>
    <property type="match status" value="1"/>
</dbReference>
<evidence type="ECO:0000256" key="11">
    <source>
        <dbReference type="PIRSR" id="PIRSR602401-1"/>
    </source>
</evidence>
<keyword evidence="7 12" id="KW-0560">Oxidoreductase</keyword>
<feature type="binding site" description="axial binding residue" evidence="11">
    <location>
        <position position="481"/>
    </location>
    <ligand>
        <name>heme</name>
        <dbReference type="ChEBI" id="CHEBI:30413"/>
    </ligand>
    <ligandPart>
        <name>Fe</name>
        <dbReference type="ChEBI" id="CHEBI:18248"/>
    </ligandPart>
</feature>
<dbReference type="InterPro" id="IPR036396">
    <property type="entry name" value="Cyt_P450_sf"/>
</dbReference>
<name>A0AAV3P9R3_LITER</name>
<sequence>MWTLSTYLFIYKHPSVKYSIEFRLRMEIYIIVSIICGVIVVLYTWRIINWAWLKPKKLEKIMRAQGFNGNSYNLLHGDLKEMTKAIEEANSKPLNLSDDILPRSVPHPYQLVQKYGTKTFQWLGPRLQVFIMDPQLIKEVLSKNYQYLKPESHSLGKYLFTGILQYEGDKWAKQRKLLNPAFHMEKLKLMMPAFYLSCMNTLNKWENLVASSKGGCELDVWPHLQTLTADAISRTAFGSNYEEGRKVFELLREQTQLVIKAVRSLYIPGMRFLPTKMNRRIKEIANEIDVSITNVINKRIAMKAGETRFDDLLGILLEPNLKENEDKMSIHEIIQECKLFYFAGQETTSILLVWTMVLLGKHPEWQERAREEVLQKFGFEKPGLEDLNQLKIVTMILYEVLRLYTPVPGLGRRTAEEMKLGNLILPAGVHIHLPFMLLHHDVELWGADAKEFKPERFGEGVLKATKGNASFFAFSGGPRICIGQNFAFLEAKMALATILQRFSFKLSPSYAHAPYNIGTLQPQHGAHFILHKV</sequence>
<evidence type="ECO:0000256" key="9">
    <source>
        <dbReference type="ARBA" id="ARBA00023033"/>
    </source>
</evidence>
<dbReference type="PRINTS" id="PR00463">
    <property type="entry name" value="EP450I"/>
</dbReference>
<keyword evidence="10 13" id="KW-0472">Membrane</keyword>
<evidence type="ECO:0000256" key="3">
    <source>
        <dbReference type="ARBA" id="ARBA00022617"/>
    </source>
</evidence>
<gene>
    <name evidence="14" type="ORF">LIER_07788</name>
</gene>
<keyword evidence="4 13" id="KW-0812">Transmembrane</keyword>
<comment type="caution">
    <text evidence="14">The sequence shown here is derived from an EMBL/GenBank/DDBJ whole genome shotgun (WGS) entry which is preliminary data.</text>
</comment>
<keyword evidence="9 12" id="KW-0503">Monooxygenase</keyword>
<proteinExistence type="inferred from homology"/>
<reference evidence="14 15" key="1">
    <citation type="submission" date="2024-01" db="EMBL/GenBank/DDBJ databases">
        <title>The complete chloroplast genome sequence of Lithospermum erythrorhizon: insights into the phylogenetic relationship among Boraginaceae species and the maternal lineages of purple gromwells.</title>
        <authorList>
            <person name="Okada T."/>
            <person name="Watanabe K."/>
        </authorList>
    </citation>
    <scope>NUCLEOTIDE SEQUENCE [LARGE SCALE GENOMIC DNA]</scope>
</reference>
<evidence type="ECO:0000256" key="7">
    <source>
        <dbReference type="ARBA" id="ARBA00023002"/>
    </source>
</evidence>
<evidence type="ECO:0000256" key="8">
    <source>
        <dbReference type="ARBA" id="ARBA00023004"/>
    </source>
</evidence>
<dbReference type="AlphaFoldDB" id="A0AAV3P9R3"/>
<dbReference type="InterPro" id="IPR002401">
    <property type="entry name" value="Cyt_P450_E_grp-I"/>
</dbReference>
<evidence type="ECO:0000256" key="1">
    <source>
        <dbReference type="ARBA" id="ARBA00004370"/>
    </source>
</evidence>
<dbReference type="Gene3D" id="1.10.630.10">
    <property type="entry name" value="Cytochrome P450"/>
    <property type="match status" value="1"/>
</dbReference>
<keyword evidence="6 13" id="KW-1133">Transmembrane helix</keyword>
<feature type="transmembrane region" description="Helical" evidence="13">
    <location>
        <begin position="28"/>
        <end position="53"/>
    </location>
</feature>
<evidence type="ECO:0000256" key="12">
    <source>
        <dbReference type="RuleBase" id="RU000461"/>
    </source>
</evidence>
<dbReference type="FunFam" id="1.10.630.10:FF:000029">
    <property type="entry name" value="Cytochrome P450 734A1"/>
    <property type="match status" value="1"/>
</dbReference>
<dbReference type="PRINTS" id="PR00385">
    <property type="entry name" value="P450"/>
</dbReference>
<evidence type="ECO:0000256" key="10">
    <source>
        <dbReference type="ARBA" id="ARBA00023136"/>
    </source>
</evidence>
<dbReference type="GO" id="GO:0016705">
    <property type="term" value="F:oxidoreductase activity, acting on paired donors, with incorporation or reduction of molecular oxygen"/>
    <property type="evidence" value="ECO:0007669"/>
    <property type="project" value="InterPro"/>
</dbReference>
<dbReference type="Pfam" id="PF00067">
    <property type="entry name" value="p450"/>
    <property type="match status" value="1"/>
</dbReference>
<protein>
    <submittedName>
        <fullName evidence="14">Oxygenase</fullName>
    </submittedName>
</protein>
<comment type="similarity">
    <text evidence="2 12">Belongs to the cytochrome P450 family.</text>
</comment>
<dbReference type="GO" id="GO:0020037">
    <property type="term" value="F:heme binding"/>
    <property type="evidence" value="ECO:0007669"/>
    <property type="project" value="InterPro"/>
</dbReference>
<accession>A0AAV3P9R3</accession>
<evidence type="ECO:0000313" key="15">
    <source>
        <dbReference type="Proteomes" id="UP001454036"/>
    </source>
</evidence>
<dbReference type="PANTHER" id="PTHR24282:SF273">
    <property type="entry name" value="CYTOCHROME P450 CYP72A219-LIKE"/>
    <property type="match status" value="1"/>
</dbReference>
<evidence type="ECO:0000256" key="5">
    <source>
        <dbReference type="ARBA" id="ARBA00022723"/>
    </source>
</evidence>
<keyword evidence="8 11" id="KW-0408">Iron</keyword>
<dbReference type="EMBL" id="BAABME010001219">
    <property type="protein sequence ID" value="GAA0148309.1"/>
    <property type="molecule type" value="Genomic_DNA"/>
</dbReference>
<dbReference type="PANTHER" id="PTHR24282">
    <property type="entry name" value="CYTOCHROME P450 FAMILY MEMBER"/>
    <property type="match status" value="1"/>
</dbReference>
<dbReference type="InterPro" id="IPR001128">
    <property type="entry name" value="Cyt_P450"/>
</dbReference>
<keyword evidence="3 11" id="KW-0349">Heme</keyword>
<keyword evidence="5 11" id="KW-0479">Metal-binding</keyword>
<comment type="subcellular location">
    <subcellularLocation>
        <location evidence="1">Membrane</location>
    </subcellularLocation>
</comment>
<dbReference type="InterPro" id="IPR017972">
    <property type="entry name" value="Cyt_P450_CS"/>
</dbReference>
<dbReference type="GO" id="GO:0005506">
    <property type="term" value="F:iron ion binding"/>
    <property type="evidence" value="ECO:0007669"/>
    <property type="project" value="InterPro"/>
</dbReference>
<dbReference type="GO" id="GO:0016020">
    <property type="term" value="C:membrane"/>
    <property type="evidence" value="ECO:0007669"/>
    <property type="project" value="UniProtKB-SubCell"/>
</dbReference>
<evidence type="ECO:0000256" key="6">
    <source>
        <dbReference type="ARBA" id="ARBA00022989"/>
    </source>
</evidence>